<dbReference type="EMBL" id="JACRTB010000038">
    <property type="protein sequence ID" value="MBC8577595.1"/>
    <property type="molecule type" value="Genomic_DNA"/>
</dbReference>
<reference evidence="2 3" key="1">
    <citation type="submission" date="2020-08" db="EMBL/GenBank/DDBJ databases">
        <title>Genome public.</title>
        <authorList>
            <person name="Liu C."/>
            <person name="Sun Q."/>
        </authorList>
    </citation>
    <scope>NUCLEOTIDE SEQUENCE [LARGE SCALE GENOMIC DNA]</scope>
    <source>
        <strain evidence="2 3">BX1</strain>
    </source>
</reference>
<dbReference type="Gene3D" id="3.40.190.10">
    <property type="entry name" value="Periplasmic binding protein-like II"/>
    <property type="match status" value="2"/>
</dbReference>
<protein>
    <submittedName>
        <fullName evidence="2">TAXI family TRAP transporter solute-binding subunit</fullName>
    </submittedName>
</protein>
<feature type="signal peptide" evidence="1">
    <location>
        <begin position="1"/>
        <end position="31"/>
    </location>
</feature>
<keyword evidence="1" id="KW-0732">Signal</keyword>
<evidence type="ECO:0000313" key="2">
    <source>
        <dbReference type="EMBL" id="MBC8577595.1"/>
    </source>
</evidence>
<accession>A0ABR7NMF0</accession>
<dbReference type="InterPro" id="IPR011852">
    <property type="entry name" value="TRAP_TAXI"/>
</dbReference>
<dbReference type="RefSeq" id="WP_262400984.1">
    <property type="nucleotide sequence ID" value="NZ_JACRTB010000038.1"/>
</dbReference>
<comment type="caution">
    <text evidence="2">The sequence shown here is derived from an EMBL/GenBank/DDBJ whole genome shotgun (WGS) entry which is preliminary data.</text>
</comment>
<name>A0ABR7NMF0_9FIRM</name>
<proteinExistence type="predicted"/>
<dbReference type="PROSITE" id="PS51257">
    <property type="entry name" value="PROKAR_LIPOPROTEIN"/>
    <property type="match status" value="1"/>
</dbReference>
<evidence type="ECO:0000313" key="3">
    <source>
        <dbReference type="Proteomes" id="UP000658131"/>
    </source>
</evidence>
<evidence type="ECO:0000256" key="1">
    <source>
        <dbReference type="SAM" id="SignalP"/>
    </source>
</evidence>
<keyword evidence="3" id="KW-1185">Reference proteome</keyword>
<dbReference type="SUPFAM" id="SSF53850">
    <property type="entry name" value="Periplasmic binding protein-like II"/>
    <property type="match status" value="1"/>
</dbReference>
<dbReference type="NCBIfam" id="TIGR02122">
    <property type="entry name" value="TRAP_TAXI"/>
    <property type="match status" value="1"/>
</dbReference>
<feature type="chain" id="PRO_5046225785" evidence="1">
    <location>
        <begin position="32"/>
        <end position="350"/>
    </location>
</feature>
<dbReference type="Proteomes" id="UP000658131">
    <property type="component" value="Unassembled WGS sequence"/>
</dbReference>
<dbReference type="PANTHER" id="PTHR42941">
    <property type="entry name" value="SLL1037 PROTEIN"/>
    <property type="match status" value="1"/>
</dbReference>
<gene>
    <name evidence="2" type="ORF">H8717_14435</name>
</gene>
<organism evidence="2 3">
    <name type="scientific">Yanshouia hominis</name>
    <dbReference type="NCBI Taxonomy" id="2763673"/>
    <lineage>
        <taxon>Bacteria</taxon>
        <taxon>Bacillati</taxon>
        <taxon>Bacillota</taxon>
        <taxon>Clostridia</taxon>
        <taxon>Eubacteriales</taxon>
        <taxon>Oscillospiraceae</taxon>
        <taxon>Yanshouia</taxon>
    </lineage>
</organism>
<dbReference type="PANTHER" id="PTHR42941:SF1">
    <property type="entry name" value="SLL1037 PROTEIN"/>
    <property type="match status" value="1"/>
</dbReference>
<dbReference type="Pfam" id="PF16868">
    <property type="entry name" value="NMT1_3"/>
    <property type="match status" value="1"/>
</dbReference>
<dbReference type="CDD" id="cd13520">
    <property type="entry name" value="PBP2_TAXI_TRAP"/>
    <property type="match status" value="1"/>
</dbReference>
<sequence>MNSCIKKAISLACATMLLAAALSGCGGTSSAAPASSEAPASSGASASSESENLSCGTRINMSTASSGSLFYTGGIAVTQLWTEKLGAIASASSSSGSAENATLLINGETNMGIIQSNIIMDAYNGKNAYEGNPQSQLRVLAPLTSATYHILARKDANINCLADSKGKRVCTFPAGSGNMTTLQLLYSAIGMTFDDVVGSNVALTESIEALKNGSLDMTIVFGQYPNSTIMDALAGSNDLTVVPFSEEEIAKISAANTWIMPETIPAGTYDGQTAELKTLTHNGFICITEDFPEEDAYALVKTMYSNLDWLYETYAALNCTATQNPIGAAKSIGVPLHPGAERAFKDLGLL</sequence>